<keyword evidence="2" id="KW-1185">Reference proteome</keyword>
<dbReference type="OrthoDB" id="9790012at2"/>
<dbReference type="PANTHER" id="PTHR39328">
    <property type="entry name" value="BLL2871 PROTEIN"/>
    <property type="match status" value="1"/>
</dbReference>
<dbReference type="InterPro" id="IPR010430">
    <property type="entry name" value="DUF1028"/>
</dbReference>
<name>A0A2T7G7Y2_9RHOB</name>
<dbReference type="RefSeq" id="WP_108691402.1">
    <property type="nucleotide sequence ID" value="NZ_QCYH01000003.1"/>
</dbReference>
<dbReference type="SUPFAM" id="SSF56235">
    <property type="entry name" value="N-terminal nucleophile aminohydrolases (Ntn hydrolases)"/>
    <property type="match status" value="1"/>
</dbReference>
<sequence length="225" mass="23673">MTFSLAGRCPNSGQIGYVVATSSVCVGARVGMVSDGVVIFSQARTDPRLHAAGLDAWRKAPGDARQALNAMKEHAVASHWRQLAVFPMAGAATHHTGASCLAHCGAQAGAHSLALGNFLGSDRVMPTMINTFENSDGPLAQRLLAAIRAGETAGSEREPLQSAALVVMGADDLKEVDLRVDFSTDPLADMGRLLEDWLPKAPAYRIRALDPDNAPSSADVEGRQT</sequence>
<dbReference type="InterPro" id="IPR029055">
    <property type="entry name" value="Ntn_hydrolases_N"/>
</dbReference>
<proteinExistence type="predicted"/>
<dbReference type="AlphaFoldDB" id="A0A2T7G7Y2"/>
<accession>A0A2T7G7Y2</accession>
<comment type="caution">
    <text evidence="1">The sequence shown here is derived from an EMBL/GenBank/DDBJ whole genome shotgun (WGS) entry which is preliminary data.</text>
</comment>
<protein>
    <submittedName>
        <fullName evidence="1">DUF1028 domain-containing protein</fullName>
    </submittedName>
</protein>
<dbReference type="EMBL" id="QCYH01000003">
    <property type="protein sequence ID" value="PVA10542.1"/>
    <property type="molecule type" value="Genomic_DNA"/>
</dbReference>
<gene>
    <name evidence="1" type="ORF">DC366_06435</name>
</gene>
<evidence type="ECO:0000313" key="2">
    <source>
        <dbReference type="Proteomes" id="UP000244446"/>
    </source>
</evidence>
<organism evidence="1 2">
    <name type="scientific">Pelagivirga sediminicola</name>
    <dbReference type="NCBI Taxonomy" id="2170575"/>
    <lineage>
        <taxon>Bacteria</taxon>
        <taxon>Pseudomonadati</taxon>
        <taxon>Pseudomonadota</taxon>
        <taxon>Alphaproteobacteria</taxon>
        <taxon>Rhodobacterales</taxon>
        <taxon>Paracoccaceae</taxon>
        <taxon>Pelagivirga</taxon>
    </lineage>
</organism>
<reference evidence="1 2" key="1">
    <citation type="submission" date="2018-04" db="EMBL/GenBank/DDBJ databases">
        <title>Pelagivirga bohaiensis gen. nov., sp. nov., a bacterium isolated from the Bohai Sea.</title>
        <authorList>
            <person name="Ji X."/>
        </authorList>
    </citation>
    <scope>NUCLEOTIDE SEQUENCE [LARGE SCALE GENOMIC DNA]</scope>
    <source>
        <strain evidence="1 2">BH-SD19</strain>
    </source>
</reference>
<dbReference type="Pfam" id="PF06267">
    <property type="entry name" value="DUF1028"/>
    <property type="match status" value="1"/>
</dbReference>
<dbReference type="Proteomes" id="UP000244446">
    <property type="component" value="Unassembled WGS sequence"/>
</dbReference>
<evidence type="ECO:0000313" key="1">
    <source>
        <dbReference type="EMBL" id="PVA10542.1"/>
    </source>
</evidence>
<dbReference type="Gene3D" id="3.60.20.10">
    <property type="entry name" value="Glutamine Phosphoribosylpyrophosphate, subunit 1, domain 1"/>
    <property type="match status" value="1"/>
</dbReference>
<dbReference type="PANTHER" id="PTHR39328:SF1">
    <property type="entry name" value="BLL2871 PROTEIN"/>
    <property type="match status" value="1"/>
</dbReference>